<sequence length="436" mass="50141">MGRQAARMSHGGRRRSSMAQEGNPLKDDATLRTQMIQLDRVKSRRKFDPWKKSFLKRFESFLDQSGVEKAQEAYEQFSKEMDRTVSLVQKCEELNQKGDLTNERATVKGRRALNEMVNDLVLRWGAIKEIIPGTGDEEELRGYNKFQLGAILVRDDFSEYERMEYVYDTIHVFGSETLSEVADRLHIEQFANYQIQFQRFCDLLADLGLYEVMMACRHFSNCEDDEEQSLTEESESFEEEGYNIILVDLKTASICKMNVDALEAKGVISLGFTDMEEPYIMQSCDTMEKIEEIKHKLNNHPSLGLATNLVVKRSTVMENEYTELEEKEAVTSMWGITLKSTNKKTKKNEELFFLDPYTGAVGELNRQVAIDSGCIHEEKNEHNNLVLREAEKEDSQWETLRGNIRDIIGIQMEAPEGRDDVSSNMRVGSEPISMGY</sequence>
<keyword evidence="3" id="KW-1185">Reference proteome</keyword>
<dbReference type="AlphaFoldDB" id="A0AAD2CME7"/>
<dbReference type="Proteomes" id="UP001295423">
    <property type="component" value="Unassembled WGS sequence"/>
</dbReference>
<protein>
    <submittedName>
        <fullName evidence="2">Uncharacterized protein</fullName>
    </submittedName>
</protein>
<name>A0AAD2CME7_9STRA</name>
<organism evidence="2 3">
    <name type="scientific">Cylindrotheca closterium</name>
    <dbReference type="NCBI Taxonomy" id="2856"/>
    <lineage>
        <taxon>Eukaryota</taxon>
        <taxon>Sar</taxon>
        <taxon>Stramenopiles</taxon>
        <taxon>Ochrophyta</taxon>
        <taxon>Bacillariophyta</taxon>
        <taxon>Bacillariophyceae</taxon>
        <taxon>Bacillariophycidae</taxon>
        <taxon>Bacillariales</taxon>
        <taxon>Bacillariaceae</taxon>
        <taxon>Cylindrotheca</taxon>
    </lineage>
</organism>
<evidence type="ECO:0000313" key="3">
    <source>
        <dbReference type="Proteomes" id="UP001295423"/>
    </source>
</evidence>
<comment type="caution">
    <text evidence="2">The sequence shown here is derived from an EMBL/GenBank/DDBJ whole genome shotgun (WGS) entry which is preliminary data.</text>
</comment>
<proteinExistence type="predicted"/>
<accession>A0AAD2CME7</accession>
<feature type="region of interest" description="Disordered" evidence="1">
    <location>
        <begin position="1"/>
        <end position="28"/>
    </location>
</feature>
<feature type="region of interest" description="Disordered" evidence="1">
    <location>
        <begin position="417"/>
        <end position="436"/>
    </location>
</feature>
<reference evidence="2" key="1">
    <citation type="submission" date="2023-08" db="EMBL/GenBank/DDBJ databases">
        <authorList>
            <person name="Audoor S."/>
            <person name="Bilcke G."/>
        </authorList>
    </citation>
    <scope>NUCLEOTIDE SEQUENCE</scope>
</reference>
<dbReference type="EMBL" id="CAKOGP040000668">
    <property type="protein sequence ID" value="CAJ1937668.1"/>
    <property type="molecule type" value="Genomic_DNA"/>
</dbReference>
<gene>
    <name evidence="2" type="ORF">CYCCA115_LOCUS5759</name>
</gene>
<evidence type="ECO:0000313" key="2">
    <source>
        <dbReference type="EMBL" id="CAJ1937668.1"/>
    </source>
</evidence>
<evidence type="ECO:0000256" key="1">
    <source>
        <dbReference type="SAM" id="MobiDB-lite"/>
    </source>
</evidence>